<evidence type="ECO:0000256" key="10">
    <source>
        <dbReference type="ARBA" id="ARBA00048567"/>
    </source>
</evidence>
<keyword evidence="11" id="KW-0963">Cytoplasm</keyword>
<comment type="pathway">
    <text evidence="2">Metabolic intermediate biosynthesis; chorismate biosynthesis; chorismate from D-erythrose 4-phosphate and phosphoenolpyruvate: step 4/7.</text>
</comment>
<keyword evidence="4 11" id="KW-0028">Amino-acid biosynthesis</keyword>
<feature type="binding site" evidence="11">
    <location>
        <position position="382"/>
    </location>
    <ligand>
        <name>substrate</name>
    </ligand>
</feature>
<dbReference type="PANTHER" id="PTHR21089:SF1">
    <property type="entry name" value="BIFUNCTIONAL 3-DEHYDROQUINATE DEHYDRATASE_SHIKIMATE DEHYDROGENASE, CHLOROPLASTIC"/>
    <property type="match status" value="1"/>
</dbReference>
<evidence type="ECO:0000259" key="12">
    <source>
        <dbReference type="Pfam" id="PF08501"/>
    </source>
</evidence>
<dbReference type="EMBL" id="JACSNV010000002">
    <property type="protein sequence ID" value="MBM6876996.1"/>
    <property type="molecule type" value="Genomic_DNA"/>
</dbReference>
<comment type="caution">
    <text evidence="11">Lacks conserved residue(s) required for the propagation of feature annotation.</text>
</comment>
<dbReference type="RefSeq" id="WP_205133188.1">
    <property type="nucleotide sequence ID" value="NZ_JACSNT010000004.1"/>
</dbReference>
<evidence type="ECO:0000256" key="5">
    <source>
        <dbReference type="ARBA" id="ARBA00022679"/>
    </source>
</evidence>
<comment type="pathway">
    <text evidence="1 11">Metabolic intermediate biosynthesis; chorismate biosynthesis; chorismate from D-erythrose 4-phosphate and phosphoenolpyruvate: step 5/7.</text>
</comment>
<protein>
    <recommendedName>
        <fullName evidence="3 11">Shikimate kinase</fullName>
        <shortName evidence="11">SK</shortName>
        <ecNumber evidence="3 11">2.7.1.71</ecNumber>
    </recommendedName>
</protein>
<dbReference type="InterPro" id="IPR046346">
    <property type="entry name" value="Aminoacid_DH-like_N_sf"/>
</dbReference>
<gene>
    <name evidence="11" type="primary">aroK</name>
    <name evidence="13" type="ORF">H9X83_02325</name>
</gene>
<keyword evidence="9 11" id="KW-0057">Aromatic amino acid biosynthesis</keyword>
<dbReference type="Gene3D" id="3.40.50.720">
    <property type="entry name" value="NAD(P)-binding Rossmann-like Domain"/>
    <property type="match status" value="1"/>
</dbReference>
<dbReference type="InterPro" id="IPR013708">
    <property type="entry name" value="Shikimate_DH-bd_N"/>
</dbReference>
<dbReference type="InterPro" id="IPR022893">
    <property type="entry name" value="Shikimate_DH_fam"/>
</dbReference>
<dbReference type="SUPFAM" id="SSF53223">
    <property type="entry name" value="Aminoacid dehydrogenase-like, N-terminal domain"/>
    <property type="match status" value="1"/>
</dbReference>
<feature type="domain" description="Shikimate dehydrogenase substrate binding N-terminal" evidence="12">
    <location>
        <begin position="6"/>
        <end position="80"/>
    </location>
</feature>
<dbReference type="HAMAP" id="MF_00109">
    <property type="entry name" value="Shikimate_kinase"/>
    <property type="match status" value="1"/>
</dbReference>
<dbReference type="InterPro" id="IPR000623">
    <property type="entry name" value="Shikimate_kinase/TSH1"/>
</dbReference>
<evidence type="ECO:0000256" key="4">
    <source>
        <dbReference type="ARBA" id="ARBA00022605"/>
    </source>
</evidence>
<comment type="caution">
    <text evidence="13">The sequence shown here is derived from an EMBL/GenBank/DDBJ whole genome shotgun (WGS) entry which is preliminary data.</text>
</comment>
<dbReference type="InterPro" id="IPR031322">
    <property type="entry name" value="Shikimate/glucono_kinase"/>
</dbReference>
<reference evidence="13 14" key="1">
    <citation type="journal article" date="2021" name="Sci. Rep.">
        <title>The distribution of antibiotic resistance genes in chicken gut microbiota commensals.</title>
        <authorList>
            <person name="Juricova H."/>
            <person name="Matiasovicova J."/>
            <person name="Kubasova T."/>
            <person name="Cejkova D."/>
            <person name="Rychlik I."/>
        </authorList>
    </citation>
    <scope>NUCLEOTIDE SEQUENCE [LARGE SCALE GENOMIC DNA]</scope>
    <source>
        <strain evidence="13 14">An431b</strain>
    </source>
</reference>
<evidence type="ECO:0000256" key="9">
    <source>
        <dbReference type="ARBA" id="ARBA00023141"/>
    </source>
</evidence>
<keyword evidence="11" id="KW-0460">Magnesium</keyword>
<evidence type="ECO:0000313" key="13">
    <source>
        <dbReference type="EMBL" id="MBM6876996.1"/>
    </source>
</evidence>
<proteinExistence type="inferred from homology"/>
<dbReference type="SUPFAM" id="SSF52540">
    <property type="entry name" value="P-loop containing nucleoside triphosphate hydrolases"/>
    <property type="match status" value="1"/>
</dbReference>
<comment type="function">
    <text evidence="11">Catalyzes the specific phosphorylation of the 3-hydroxyl group of shikimic acid using ATP as a cosubstrate.</text>
</comment>
<comment type="similarity">
    <text evidence="11">Belongs to the shikimate kinase family.</text>
</comment>
<keyword evidence="7 11" id="KW-0418">Kinase</keyword>
<dbReference type="Pfam" id="PF01202">
    <property type="entry name" value="SKI"/>
    <property type="match status" value="1"/>
</dbReference>
<dbReference type="CDD" id="cd00464">
    <property type="entry name" value="SK"/>
    <property type="match status" value="1"/>
</dbReference>
<dbReference type="PRINTS" id="PR01100">
    <property type="entry name" value="SHIKIMTKNASE"/>
</dbReference>
<dbReference type="InterPro" id="IPR027417">
    <property type="entry name" value="P-loop_NTPase"/>
</dbReference>
<evidence type="ECO:0000256" key="7">
    <source>
        <dbReference type="ARBA" id="ARBA00022777"/>
    </source>
</evidence>
<feature type="binding site" evidence="11">
    <location>
        <position position="310"/>
    </location>
    <ligand>
        <name>substrate</name>
    </ligand>
</feature>
<feature type="binding site" evidence="11">
    <location>
        <position position="366"/>
    </location>
    <ligand>
        <name>ATP</name>
        <dbReference type="ChEBI" id="CHEBI:30616"/>
    </ligand>
</feature>
<dbReference type="CDD" id="cd01065">
    <property type="entry name" value="NAD_bind_Shikimate_DH"/>
    <property type="match status" value="1"/>
</dbReference>
<evidence type="ECO:0000256" key="2">
    <source>
        <dbReference type="ARBA" id="ARBA00004871"/>
    </source>
</evidence>
<dbReference type="InterPro" id="IPR023000">
    <property type="entry name" value="Shikimate_kinase_CS"/>
</dbReference>
<feature type="binding site" evidence="11">
    <location>
        <position position="286"/>
    </location>
    <ligand>
        <name>substrate</name>
    </ligand>
</feature>
<comment type="subunit">
    <text evidence="11">Monomer.</text>
</comment>
<evidence type="ECO:0000256" key="11">
    <source>
        <dbReference type="HAMAP-Rule" id="MF_00109"/>
    </source>
</evidence>
<evidence type="ECO:0000256" key="6">
    <source>
        <dbReference type="ARBA" id="ARBA00022741"/>
    </source>
</evidence>
<dbReference type="Proteomes" id="UP000729290">
    <property type="component" value="Unassembled WGS sequence"/>
</dbReference>
<evidence type="ECO:0000256" key="3">
    <source>
        <dbReference type="ARBA" id="ARBA00012154"/>
    </source>
</evidence>
<feature type="binding site" evidence="11">
    <location>
        <begin position="264"/>
        <end position="269"/>
    </location>
    <ligand>
        <name>ATP</name>
        <dbReference type="ChEBI" id="CHEBI:30616"/>
    </ligand>
</feature>
<sequence length="416" mass="46037">MNRYGLIGEKLGHSFSKIIHERMADYTYELIPLAKEEMESFIRRKEFAALNVTIPYKEAVMPLLDEIDSRAQRIGAVNAVVNRNGKLYGYNTDYFGFRCQLEDHHVAVKGRKVLVLGKGGASKAVITALQDMEAREIHIVYYKSAPGTIGYEQCYAEHADAQLIVNTTPVGMFPNIDQTPIDLSRFQHLEAVVDVVYNPLRTKLVLEAEERGIPSLAGLEMLVGQAKSAVEIFLDTKLDNGIIQKETDRLMLVQSNLIFTGMSGCGKTTVGRMLAERLNKRFVDTDALIVEKIGMSIADYFAAYGEASFRKVESEIIASLAGENSMVISVGGGAVLDPKNVQLLKMNGRIFWIDRALELLESGKGRPLAPTPEAAAKLYAARLPVYAKTAEYRIENNGTAEEAVEKVANIYTSLVF</sequence>
<dbReference type="InterPro" id="IPR036291">
    <property type="entry name" value="NAD(P)-bd_dom_sf"/>
</dbReference>
<keyword evidence="8 11" id="KW-0067">ATP-binding</keyword>
<comment type="subcellular location">
    <subcellularLocation>
        <location evidence="11">Cytoplasm</location>
    </subcellularLocation>
</comment>
<keyword evidence="5 11" id="KW-0808">Transferase</keyword>
<comment type="cofactor">
    <cofactor evidence="11">
        <name>Mg(2+)</name>
        <dbReference type="ChEBI" id="CHEBI:18420"/>
    </cofactor>
    <text evidence="11">Binds 1 Mg(2+) ion per subunit.</text>
</comment>
<evidence type="ECO:0000313" key="14">
    <source>
        <dbReference type="Proteomes" id="UP000729290"/>
    </source>
</evidence>
<feature type="binding site" evidence="11">
    <location>
        <position position="268"/>
    </location>
    <ligand>
        <name>Mg(2+)</name>
        <dbReference type="ChEBI" id="CHEBI:18420"/>
    </ligand>
</feature>
<dbReference type="Pfam" id="PF08501">
    <property type="entry name" value="Shikimate_dh_N"/>
    <property type="match status" value="1"/>
</dbReference>
<dbReference type="Gene3D" id="3.40.50.300">
    <property type="entry name" value="P-loop containing nucleotide triphosphate hydrolases"/>
    <property type="match status" value="1"/>
</dbReference>
<feature type="binding site" evidence="11">
    <location>
        <position position="332"/>
    </location>
    <ligand>
        <name>substrate</name>
    </ligand>
</feature>
<dbReference type="EC" id="2.7.1.71" evidence="3 11"/>
<keyword evidence="11" id="KW-0479">Metal-binding</keyword>
<dbReference type="PANTHER" id="PTHR21089">
    <property type="entry name" value="SHIKIMATE DEHYDROGENASE"/>
    <property type="match status" value="1"/>
</dbReference>
<name>A0ABS2G6B0_9FIRM</name>
<dbReference type="Gene3D" id="3.40.50.10860">
    <property type="entry name" value="Leucine Dehydrogenase, chain A, domain 1"/>
    <property type="match status" value="1"/>
</dbReference>
<organism evidence="13 14">
    <name type="scientific">Anaerotignum lactatifermentans</name>
    <dbReference type="NCBI Taxonomy" id="160404"/>
    <lineage>
        <taxon>Bacteria</taxon>
        <taxon>Bacillati</taxon>
        <taxon>Bacillota</taxon>
        <taxon>Clostridia</taxon>
        <taxon>Lachnospirales</taxon>
        <taxon>Anaerotignaceae</taxon>
        <taxon>Anaerotignum</taxon>
    </lineage>
</organism>
<evidence type="ECO:0000256" key="1">
    <source>
        <dbReference type="ARBA" id="ARBA00004842"/>
    </source>
</evidence>
<comment type="catalytic activity">
    <reaction evidence="10 11">
        <text>shikimate + ATP = 3-phosphoshikimate + ADP + H(+)</text>
        <dbReference type="Rhea" id="RHEA:13121"/>
        <dbReference type="ChEBI" id="CHEBI:15378"/>
        <dbReference type="ChEBI" id="CHEBI:30616"/>
        <dbReference type="ChEBI" id="CHEBI:36208"/>
        <dbReference type="ChEBI" id="CHEBI:145989"/>
        <dbReference type="ChEBI" id="CHEBI:456216"/>
        <dbReference type="EC" id="2.7.1.71"/>
    </reaction>
</comment>
<evidence type="ECO:0000256" key="8">
    <source>
        <dbReference type="ARBA" id="ARBA00022840"/>
    </source>
</evidence>
<keyword evidence="14" id="KW-1185">Reference proteome</keyword>
<accession>A0ABS2G6B0</accession>
<dbReference type="PROSITE" id="PS01128">
    <property type="entry name" value="SHIKIMATE_KINASE"/>
    <property type="match status" value="1"/>
</dbReference>
<keyword evidence="6 11" id="KW-0547">Nucleotide-binding</keyword>
<dbReference type="SUPFAM" id="SSF51735">
    <property type="entry name" value="NAD(P)-binding Rossmann-fold domains"/>
    <property type="match status" value="1"/>
</dbReference>